<evidence type="ECO:0000256" key="2">
    <source>
        <dbReference type="ARBA" id="ARBA00022448"/>
    </source>
</evidence>
<dbReference type="CDD" id="cd13585">
    <property type="entry name" value="PBP2_TMBP_like"/>
    <property type="match status" value="1"/>
</dbReference>
<comment type="similarity">
    <text evidence="1">Belongs to the bacterial solute-binding protein 1 family.</text>
</comment>
<dbReference type="Proteomes" id="UP000247832">
    <property type="component" value="Unassembled WGS sequence"/>
</dbReference>
<dbReference type="EMBL" id="QJVD01000001">
    <property type="protein sequence ID" value="PYI69651.1"/>
    <property type="molecule type" value="Genomic_DNA"/>
</dbReference>
<accession>A0A2V5LD73</accession>
<evidence type="ECO:0000313" key="5">
    <source>
        <dbReference type="EMBL" id="PYI69651.1"/>
    </source>
</evidence>
<evidence type="ECO:0000256" key="4">
    <source>
        <dbReference type="SAM" id="SignalP"/>
    </source>
</evidence>
<dbReference type="InterPro" id="IPR006059">
    <property type="entry name" value="SBP"/>
</dbReference>
<evidence type="ECO:0000256" key="3">
    <source>
        <dbReference type="ARBA" id="ARBA00022729"/>
    </source>
</evidence>
<reference evidence="5 6" key="1">
    <citation type="submission" date="2018-05" db="EMBL/GenBank/DDBJ databases">
        <title>Genetic diversity of glacier-inhabiting Cryobacterium bacteria in China and description of Cryobacterium mengkeensis sp. nov. and Arthrobacter glacialis sp. nov.</title>
        <authorList>
            <person name="Liu Q."/>
            <person name="Xin Y.-H."/>
        </authorList>
    </citation>
    <scope>NUCLEOTIDE SEQUENCE [LARGE SCALE GENOMIC DNA]</scope>
    <source>
        <strain evidence="5 6">LI2</strain>
    </source>
</reference>
<dbReference type="SUPFAM" id="SSF53850">
    <property type="entry name" value="Periplasmic binding protein-like II"/>
    <property type="match status" value="1"/>
</dbReference>
<keyword evidence="6" id="KW-1185">Reference proteome</keyword>
<comment type="caution">
    <text evidence="5">The sequence shown here is derived from an EMBL/GenBank/DDBJ whole genome shotgun (WGS) entry which is preliminary data.</text>
</comment>
<organism evidence="5 6">
    <name type="scientific">Arthrobacter livingstonensis</name>
    <dbReference type="NCBI Taxonomy" id="670078"/>
    <lineage>
        <taxon>Bacteria</taxon>
        <taxon>Bacillati</taxon>
        <taxon>Actinomycetota</taxon>
        <taxon>Actinomycetes</taxon>
        <taxon>Micrococcales</taxon>
        <taxon>Micrococcaceae</taxon>
        <taxon>Arthrobacter</taxon>
    </lineage>
</organism>
<dbReference type="GO" id="GO:1901982">
    <property type="term" value="F:maltose binding"/>
    <property type="evidence" value="ECO:0007669"/>
    <property type="project" value="TreeGrafter"/>
</dbReference>
<protein>
    <submittedName>
        <fullName evidence="5">Sugar ABC transporter substrate-binding protein</fullName>
    </submittedName>
</protein>
<name>A0A2V5LD73_9MICC</name>
<proteinExistence type="inferred from homology"/>
<keyword evidence="2" id="KW-0813">Transport</keyword>
<dbReference type="PANTHER" id="PTHR30061:SF50">
    <property type="entry name" value="MALTOSE_MALTODEXTRIN-BINDING PERIPLASMIC PROTEIN"/>
    <property type="match status" value="1"/>
</dbReference>
<dbReference type="AlphaFoldDB" id="A0A2V5LD73"/>
<sequence>MMKRRTWIAGIATLAVATLALTGCSGGSGGGADAMQAHGPITVWYSNNAQELQWGKAMVASWNSTHPKEQIKGQEVPAGKTTEAVIGAAITAGTTPCLVFNNLPAATGQFQKQGGLVDLSKFPGANKYITDRSGASADQYKSSDGDFYQMPWKSNPVVIFYNKDLFTKAGLDPANPKLSTYTDFLATAKKLVSSGAAPYAIYPSPTSEFFQPNFDFLPLYAAETKGQSIIKDGKATINGQAGYDVANFWKTIYADNLAGKDPVQSDVFASGKAAMAIVGPWAIPVYKKVNWGSVPVPTKSGTSAENTWTFPDAKNIGMYTSCKNQGTAWDVVQFATSKAQDGDLLQVTGQMPIRPDLKSDYPDFFAKNPAYNLFASQTSRTVDDPNGPNAIATLQDLRNFYSKAVISGQGDLKSGLDQAAATMTAEWNRK</sequence>
<evidence type="ECO:0000256" key="1">
    <source>
        <dbReference type="ARBA" id="ARBA00008520"/>
    </source>
</evidence>
<dbReference type="OrthoDB" id="9780991at2"/>
<dbReference type="GO" id="GO:0015768">
    <property type="term" value="P:maltose transport"/>
    <property type="evidence" value="ECO:0007669"/>
    <property type="project" value="TreeGrafter"/>
</dbReference>
<dbReference type="Gene3D" id="3.40.190.10">
    <property type="entry name" value="Periplasmic binding protein-like II"/>
    <property type="match status" value="2"/>
</dbReference>
<dbReference type="GO" id="GO:0055052">
    <property type="term" value="C:ATP-binding cassette (ABC) transporter complex, substrate-binding subunit-containing"/>
    <property type="evidence" value="ECO:0007669"/>
    <property type="project" value="TreeGrafter"/>
</dbReference>
<feature type="chain" id="PRO_5038698838" evidence="4">
    <location>
        <begin position="23"/>
        <end position="430"/>
    </location>
</feature>
<evidence type="ECO:0000313" key="6">
    <source>
        <dbReference type="Proteomes" id="UP000247832"/>
    </source>
</evidence>
<dbReference type="PROSITE" id="PS51257">
    <property type="entry name" value="PROKAR_LIPOPROTEIN"/>
    <property type="match status" value="1"/>
</dbReference>
<gene>
    <name evidence="5" type="ORF">CVV68_00630</name>
</gene>
<keyword evidence="3 4" id="KW-0732">Signal</keyword>
<dbReference type="Pfam" id="PF01547">
    <property type="entry name" value="SBP_bac_1"/>
    <property type="match status" value="1"/>
</dbReference>
<dbReference type="PANTHER" id="PTHR30061">
    <property type="entry name" value="MALTOSE-BINDING PERIPLASMIC PROTEIN"/>
    <property type="match status" value="1"/>
</dbReference>
<feature type="signal peptide" evidence="4">
    <location>
        <begin position="1"/>
        <end position="22"/>
    </location>
</feature>
<dbReference type="GO" id="GO:0042956">
    <property type="term" value="P:maltodextrin transmembrane transport"/>
    <property type="evidence" value="ECO:0007669"/>
    <property type="project" value="TreeGrafter"/>
</dbReference>